<protein>
    <submittedName>
        <fullName evidence="1">Uncharacterized protein</fullName>
    </submittedName>
</protein>
<accession>A0ABS1KJP4</accession>
<dbReference type="RefSeq" id="WP_202006640.1">
    <property type="nucleotide sequence ID" value="NZ_JAERRB010000001.1"/>
</dbReference>
<evidence type="ECO:0000313" key="2">
    <source>
        <dbReference type="Proteomes" id="UP000613030"/>
    </source>
</evidence>
<reference evidence="1 2" key="1">
    <citation type="submission" date="2021-01" db="EMBL/GenBank/DDBJ databases">
        <title>Chryseolinea sp. Jin1 Genome sequencing and assembly.</title>
        <authorList>
            <person name="Kim I."/>
        </authorList>
    </citation>
    <scope>NUCLEOTIDE SEQUENCE [LARGE SCALE GENOMIC DNA]</scope>
    <source>
        <strain evidence="1 2">Jin1</strain>
    </source>
</reference>
<comment type="caution">
    <text evidence="1">The sequence shown here is derived from an EMBL/GenBank/DDBJ whole genome shotgun (WGS) entry which is preliminary data.</text>
</comment>
<evidence type="ECO:0000313" key="1">
    <source>
        <dbReference type="EMBL" id="MBL0739665.1"/>
    </source>
</evidence>
<organism evidence="1 2">
    <name type="scientific">Chryseolinea lacunae</name>
    <dbReference type="NCBI Taxonomy" id="2801331"/>
    <lineage>
        <taxon>Bacteria</taxon>
        <taxon>Pseudomonadati</taxon>
        <taxon>Bacteroidota</taxon>
        <taxon>Cytophagia</taxon>
        <taxon>Cytophagales</taxon>
        <taxon>Fulvivirgaceae</taxon>
        <taxon>Chryseolinea</taxon>
    </lineage>
</organism>
<sequence length="175" mass="20640">MNSKFSLTDFRSQASWQHWDMDNKTGNDFLYSLLLFSGQAIQDTTTGTHQPISNNAYYFSSEWDESVNYGEIITRLNLLTGNALPLTEVSGHFNSGFTGVTFFYRKEFHRWEMDRFDNWTDESIFPRFIALAKSDLKKQFYMHYDGPIGLILYYTETEVRNFRRQFPNTKIVTLE</sequence>
<name>A0ABS1KJP4_9BACT</name>
<dbReference type="EMBL" id="JAERRB010000001">
    <property type="protein sequence ID" value="MBL0739665.1"/>
    <property type="molecule type" value="Genomic_DNA"/>
</dbReference>
<gene>
    <name evidence="1" type="ORF">JI741_00485</name>
</gene>
<proteinExistence type="predicted"/>
<keyword evidence="2" id="KW-1185">Reference proteome</keyword>
<dbReference type="Proteomes" id="UP000613030">
    <property type="component" value="Unassembled WGS sequence"/>
</dbReference>